<evidence type="ECO:0000256" key="3">
    <source>
        <dbReference type="ARBA" id="ARBA00023295"/>
    </source>
</evidence>
<dbReference type="InterPro" id="IPR018120">
    <property type="entry name" value="Glyco_hydro_1_AS"/>
</dbReference>
<dbReference type="GO" id="GO:0005975">
    <property type="term" value="P:carbohydrate metabolic process"/>
    <property type="evidence" value="ECO:0007669"/>
    <property type="project" value="InterPro"/>
</dbReference>
<dbReference type="PRINTS" id="PR00131">
    <property type="entry name" value="GLHYDRLASE1"/>
</dbReference>
<dbReference type="EMBL" id="CP001098">
    <property type="protein sequence ID" value="ACL69240.1"/>
    <property type="molecule type" value="Genomic_DNA"/>
</dbReference>
<dbReference type="PANTHER" id="PTHR10353">
    <property type="entry name" value="GLYCOSYL HYDROLASE"/>
    <property type="match status" value="1"/>
</dbReference>
<evidence type="ECO:0000313" key="6">
    <source>
        <dbReference type="EMBL" id="ACL69240.1"/>
    </source>
</evidence>
<dbReference type="KEGG" id="hor:Hore_04820"/>
<protein>
    <submittedName>
        <fullName evidence="6">Beta-glucosidase</fullName>
        <ecNumber evidence="6">3.2.1.21</ecNumber>
    </submittedName>
</protein>
<dbReference type="PANTHER" id="PTHR10353:SF209">
    <property type="entry name" value="GALACTOLIPID GALACTOSYLTRANSFERASE SFR2, CHLOROPLASTIC"/>
    <property type="match status" value="1"/>
</dbReference>
<dbReference type="InterPro" id="IPR001360">
    <property type="entry name" value="Glyco_hydro_1"/>
</dbReference>
<evidence type="ECO:0000313" key="7">
    <source>
        <dbReference type="Proteomes" id="UP000000719"/>
    </source>
</evidence>
<dbReference type="STRING" id="373903.Hore_04820"/>
<keyword evidence="7" id="KW-1185">Reference proteome</keyword>
<keyword evidence="3 6" id="KW-0326">Glycosidase</keyword>
<dbReference type="CAZy" id="GH1">
    <property type="family name" value="Glycoside Hydrolase Family 1"/>
</dbReference>
<keyword evidence="2 6" id="KW-0378">Hydrolase</keyword>
<dbReference type="Gene3D" id="3.20.20.80">
    <property type="entry name" value="Glycosidases"/>
    <property type="match status" value="1"/>
</dbReference>
<name>B8D213_HALOH</name>
<evidence type="ECO:0000256" key="5">
    <source>
        <dbReference type="RuleBase" id="RU003690"/>
    </source>
</evidence>
<dbReference type="AlphaFoldDB" id="B8D213"/>
<dbReference type="Proteomes" id="UP000000719">
    <property type="component" value="Chromosome"/>
</dbReference>
<accession>B8D213</accession>
<evidence type="ECO:0000256" key="2">
    <source>
        <dbReference type="ARBA" id="ARBA00022801"/>
    </source>
</evidence>
<proteinExistence type="inferred from homology"/>
<dbReference type="EC" id="3.2.1.21" evidence="6"/>
<reference evidence="6 7" key="1">
    <citation type="journal article" date="2009" name="PLoS ONE">
        <title>Genome analysis of the anaerobic thermohalophilic bacterium Halothermothrix orenii.</title>
        <authorList>
            <person name="Mavromatis K."/>
            <person name="Ivanova N."/>
            <person name="Anderson I."/>
            <person name="Lykidis A."/>
            <person name="Hooper S.D."/>
            <person name="Sun H."/>
            <person name="Kunin V."/>
            <person name="Lapidus A."/>
            <person name="Hugenholtz P."/>
            <person name="Patel B."/>
            <person name="Kyrpides N.C."/>
        </authorList>
    </citation>
    <scope>NUCLEOTIDE SEQUENCE [LARGE SCALE GENOMIC DNA]</scope>
    <source>
        <strain evidence="7">H 168 / OCM 544 / DSM 9562</strain>
    </source>
</reference>
<organism evidence="6 7">
    <name type="scientific">Halothermothrix orenii (strain H 168 / OCM 544 / DSM 9562)</name>
    <dbReference type="NCBI Taxonomy" id="373903"/>
    <lineage>
        <taxon>Bacteria</taxon>
        <taxon>Bacillati</taxon>
        <taxon>Bacillota</taxon>
        <taxon>Clostridia</taxon>
        <taxon>Halanaerobiales</taxon>
        <taxon>Halothermotrichaceae</taxon>
        <taxon>Halothermothrix</taxon>
    </lineage>
</organism>
<feature type="active site" description="Nucleophile" evidence="4">
    <location>
        <position position="339"/>
    </location>
</feature>
<dbReference type="HOGENOM" id="CLU_001859_1_3_9"/>
<comment type="similarity">
    <text evidence="1 5">Belongs to the glycosyl hydrolase 1 family.</text>
</comment>
<evidence type="ECO:0000256" key="4">
    <source>
        <dbReference type="PROSITE-ProRule" id="PRU10055"/>
    </source>
</evidence>
<dbReference type="eggNOG" id="COG2723">
    <property type="taxonomic scope" value="Bacteria"/>
</dbReference>
<dbReference type="SUPFAM" id="SSF51445">
    <property type="entry name" value="(Trans)glycosidases"/>
    <property type="match status" value="1"/>
</dbReference>
<gene>
    <name evidence="6" type="ordered locus">Hore_04820</name>
</gene>
<dbReference type="RefSeq" id="WP_012635428.1">
    <property type="nucleotide sequence ID" value="NC_011899.1"/>
</dbReference>
<dbReference type="Pfam" id="PF00232">
    <property type="entry name" value="Glyco_hydro_1"/>
    <property type="match status" value="2"/>
</dbReference>
<dbReference type="PROSITE" id="PS00572">
    <property type="entry name" value="GLYCOSYL_HYDROL_F1_1"/>
    <property type="match status" value="1"/>
</dbReference>
<evidence type="ECO:0000256" key="1">
    <source>
        <dbReference type="ARBA" id="ARBA00010838"/>
    </source>
</evidence>
<dbReference type="InterPro" id="IPR017853">
    <property type="entry name" value="GH"/>
</dbReference>
<dbReference type="GO" id="GO:0008422">
    <property type="term" value="F:beta-glucosidase activity"/>
    <property type="evidence" value="ECO:0007669"/>
    <property type="project" value="UniProtKB-EC"/>
</dbReference>
<sequence>MSLKLPQDLLLGAATSALQIEGGDKNNNWYQWCEEGHIKDGSHCLNANDHWNRYREDIELIKKLGLETYRMGLEWSRIEHQPGKFSKEGIEHYRDEITLLLENGVVPLVTLHHFSHPLWLVNKGGWGNKKVVDYFKRYTEYVVENLGDLVSDWITINEPNVFLYNGYVEGIWPPGKNNIFSMFRAMKNMIKAHIVSYKTIHQVRSKHNFEGETRVGVANHVRLFDPAGNKKIHGIPARLLDYFFHRLVMEGMARGKFMFPIGTGGHPLGEGRYYDFIGINYYTRDIIKFTLNPASLFARMEVKEGADTSDLGWEIYPVGLKRVCRKYYEEYQAPVFITENGICDKGDTKRGHFIYDHLKEVVKLINEGIPVERYYYWTLIDNFEWIEGESARFGLIHNDFKTQKRSIRISGYFYGKICKTKEITPEMERIYL</sequence>